<dbReference type="Gene3D" id="3.30.1130.10">
    <property type="match status" value="1"/>
</dbReference>
<dbReference type="GO" id="GO:0004150">
    <property type="term" value="F:dihydroneopterin aldolase activity"/>
    <property type="evidence" value="ECO:0007669"/>
    <property type="project" value="UniProtKB-EC"/>
</dbReference>
<dbReference type="Pfam" id="PF02152">
    <property type="entry name" value="FolB"/>
    <property type="match status" value="1"/>
</dbReference>
<gene>
    <name evidence="8" type="primary">folB</name>
    <name evidence="8" type="ORF">JR050_00025</name>
</gene>
<evidence type="ECO:0000256" key="1">
    <source>
        <dbReference type="ARBA" id="ARBA00001353"/>
    </source>
</evidence>
<keyword evidence="5 6" id="KW-0456">Lyase</keyword>
<comment type="catalytic activity">
    <reaction evidence="1 6">
        <text>7,8-dihydroneopterin = 6-hydroxymethyl-7,8-dihydropterin + glycolaldehyde</text>
        <dbReference type="Rhea" id="RHEA:10540"/>
        <dbReference type="ChEBI" id="CHEBI:17001"/>
        <dbReference type="ChEBI" id="CHEBI:17071"/>
        <dbReference type="ChEBI" id="CHEBI:44841"/>
        <dbReference type="EC" id="4.1.2.25"/>
    </reaction>
</comment>
<evidence type="ECO:0000256" key="3">
    <source>
        <dbReference type="ARBA" id="ARBA00005708"/>
    </source>
</evidence>
<dbReference type="SUPFAM" id="SSF55620">
    <property type="entry name" value="Tetrahydrobiopterin biosynthesis enzymes-like"/>
    <property type="match status" value="1"/>
</dbReference>
<sequence>MDKIELNEMLFYGYHGVLPEETKIGQRFNVSLSLSIDLSKAGKSDNLQDTVNYAEVYTLCRKIVEGEPKKLVEAVAESICEQVLATFPLIQECTIKLVKPDPPIPGYYKSVSIVLTRGRI</sequence>
<dbReference type="CDD" id="cd00534">
    <property type="entry name" value="DHNA_DHNTPE"/>
    <property type="match status" value="1"/>
</dbReference>
<dbReference type="InterPro" id="IPR006157">
    <property type="entry name" value="FolB_dom"/>
</dbReference>
<comment type="similarity">
    <text evidence="3 6">Belongs to the DHNA family.</text>
</comment>
<comment type="function">
    <text evidence="6">Catalyzes the conversion of 7,8-dihydroneopterin to 6-hydroxymethyl-7,8-dihydropterin.</text>
</comment>
<reference evidence="8 9" key="1">
    <citation type="submission" date="2021-02" db="EMBL/GenBank/DDBJ databases">
        <title>Bacillus sp. RD4P76, an endophyte from a halophyte.</title>
        <authorList>
            <person name="Sun J.-Q."/>
        </authorList>
    </citation>
    <scope>NUCLEOTIDE SEQUENCE [LARGE SCALE GENOMIC DNA]</scope>
    <source>
        <strain evidence="8 9">RD4P76</strain>
    </source>
</reference>
<dbReference type="SMART" id="SM00905">
    <property type="entry name" value="FolB"/>
    <property type="match status" value="1"/>
</dbReference>
<keyword evidence="4 6" id="KW-0289">Folate biosynthesis</keyword>
<evidence type="ECO:0000259" key="7">
    <source>
        <dbReference type="SMART" id="SM00905"/>
    </source>
</evidence>
<comment type="pathway">
    <text evidence="2 6">Cofactor biosynthesis; tetrahydrofolate biosynthesis; 2-amino-4-hydroxy-6-hydroxymethyl-7,8-dihydropteridine diphosphate from 7,8-dihydroneopterin triphosphate: step 3/4.</text>
</comment>
<dbReference type="EMBL" id="JAFELM010000001">
    <property type="protein sequence ID" value="MBM6616078.1"/>
    <property type="molecule type" value="Genomic_DNA"/>
</dbReference>
<accession>A0ABS2DEP2</accession>
<evidence type="ECO:0000256" key="6">
    <source>
        <dbReference type="RuleBase" id="RU362079"/>
    </source>
</evidence>
<keyword evidence="9" id="KW-1185">Reference proteome</keyword>
<dbReference type="NCBIfam" id="TIGR00525">
    <property type="entry name" value="folB"/>
    <property type="match status" value="1"/>
</dbReference>
<dbReference type="InterPro" id="IPR006156">
    <property type="entry name" value="Dihydroneopterin_aldolase"/>
</dbReference>
<dbReference type="RefSeq" id="WP_204201491.1">
    <property type="nucleotide sequence ID" value="NZ_JAFELM010000001.1"/>
</dbReference>
<dbReference type="InterPro" id="IPR043133">
    <property type="entry name" value="GTP-CH-I_C/QueF"/>
</dbReference>
<organism evidence="8 9">
    <name type="scientific">Bacillus suaedaesalsae</name>
    <dbReference type="NCBI Taxonomy" id="2810349"/>
    <lineage>
        <taxon>Bacteria</taxon>
        <taxon>Bacillati</taxon>
        <taxon>Bacillota</taxon>
        <taxon>Bacilli</taxon>
        <taxon>Bacillales</taxon>
        <taxon>Bacillaceae</taxon>
        <taxon>Bacillus</taxon>
    </lineage>
</organism>
<feature type="domain" description="Dihydroneopterin aldolase/epimerase" evidence="7">
    <location>
        <begin position="4"/>
        <end position="117"/>
    </location>
</feature>
<dbReference type="NCBIfam" id="TIGR00526">
    <property type="entry name" value="folB_dom"/>
    <property type="match status" value="1"/>
</dbReference>
<evidence type="ECO:0000256" key="5">
    <source>
        <dbReference type="ARBA" id="ARBA00023239"/>
    </source>
</evidence>
<evidence type="ECO:0000313" key="9">
    <source>
        <dbReference type="Proteomes" id="UP001518925"/>
    </source>
</evidence>
<evidence type="ECO:0000256" key="4">
    <source>
        <dbReference type="ARBA" id="ARBA00022909"/>
    </source>
</evidence>
<dbReference type="Proteomes" id="UP001518925">
    <property type="component" value="Unassembled WGS sequence"/>
</dbReference>
<name>A0ABS2DEP2_9BACI</name>
<protein>
    <recommendedName>
        <fullName evidence="6">7,8-dihydroneopterin aldolase</fullName>
        <ecNumber evidence="6">4.1.2.25</ecNumber>
    </recommendedName>
</protein>
<proteinExistence type="inferred from homology"/>
<dbReference type="PANTHER" id="PTHR42844">
    <property type="entry name" value="DIHYDRONEOPTERIN ALDOLASE 1-RELATED"/>
    <property type="match status" value="1"/>
</dbReference>
<evidence type="ECO:0000313" key="8">
    <source>
        <dbReference type="EMBL" id="MBM6616078.1"/>
    </source>
</evidence>
<dbReference type="EC" id="4.1.2.25" evidence="6"/>
<dbReference type="PANTHER" id="PTHR42844:SF1">
    <property type="entry name" value="DIHYDRONEOPTERIN ALDOLASE 1-RELATED"/>
    <property type="match status" value="1"/>
</dbReference>
<comment type="caution">
    <text evidence="8">The sequence shown here is derived from an EMBL/GenBank/DDBJ whole genome shotgun (WGS) entry which is preliminary data.</text>
</comment>
<evidence type="ECO:0000256" key="2">
    <source>
        <dbReference type="ARBA" id="ARBA00005013"/>
    </source>
</evidence>